<comment type="caution">
    <text evidence="3">The sequence shown here is derived from an EMBL/GenBank/DDBJ whole genome shotgun (WGS) entry which is preliminary data.</text>
</comment>
<keyword evidence="1" id="KW-0689">Ribosomal protein</keyword>
<evidence type="ECO:0000256" key="2">
    <source>
        <dbReference type="ARBA" id="ARBA00023274"/>
    </source>
</evidence>
<accession>A0AAV7HE07</accession>
<dbReference type="AlphaFoldDB" id="A0AAV7HE07"/>
<dbReference type="GO" id="GO:0006412">
    <property type="term" value="P:translation"/>
    <property type="evidence" value="ECO:0007669"/>
    <property type="project" value="InterPro"/>
</dbReference>
<proteinExistence type="predicted"/>
<dbReference type="GO" id="GO:0005840">
    <property type="term" value="C:ribosome"/>
    <property type="evidence" value="ECO:0007669"/>
    <property type="project" value="UniProtKB-KW"/>
</dbReference>
<dbReference type="GO" id="GO:0003735">
    <property type="term" value="F:structural constituent of ribosome"/>
    <property type="evidence" value="ECO:0007669"/>
    <property type="project" value="InterPro"/>
</dbReference>
<dbReference type="Proteomes" id="UP000775213">
    <property type="component" value="Unassembled WGS sequence"/>
</dbReference>
<name>A0AAV7HE07_DENCH</name>
<gene>
    <name evidence="3" type="ORF">IEQ34_006391</name>
</gene>
<organism evidence="3 4">
    <name type="scientific">Dendrobium chrysotoxum</name>
    <name type="common">Orchid</name>
    <dbReference type="NCBI Taxonomy" id="161865"/>
    <lineage>
        <taxon>Eukaryota</taxon>
        <taxon>Viridiplantae</taxon>
        <taxon>Streptophyta</taxon>
        <taxon>Embryophyta</taxon>
        <taxon>Tracheophyta</taxon>
        <taxon>Spermatophyta</taxon>
        <taxon>Magnoliopsida</taxon>
        <taxon>Liliopsida</taxon>
        <taxon>Asparagales</taxon>
        <taxon>Orchidaceae</taxon>
        <taxon>Epidendroideae</taxon>
        <taxon>Malaxideae</taxon>
        <taxon>Dendrobiinae</taxon>
        <taxon>Dendrobium</taxon>
    </lineage>
</organism>
<dbReference type="GO" id="GO:1990904">
    <property type="term" value="C:ribonucleoprotein complex"/>
    <property type="evidence" value="ECO:0007669"/>
    <property type="project" value="UniProtKB-KW"/>
</dbReference>
<dbReference type="Gene3D" id="2.30.30.70">
    <property type="entry name" value="Ribosomal protein L21"/>
    <property type="match status" value="1"/>
</dbReference>
<reference evidence="3 4" key="1">
    <citation type="journal article" date="2021" name="Hortic Res">
        <title>Chromosome-scale assembly of the Dendrobium chrysotoxum genome enhances the understanding of orchid evolution.</title>
        <authorList>
            <person name="Zhang Y."/>
            <person name="Zhang G.Q."/>
            <person name="Zhang D."/>
            <person name="Liu X.D."/>
            <person name="Xu X.Y."/>
            <person name="Sun W.H."/>
            <person name="Yu X."/>
            <person name="Zhu X."/>
            <person name="Wang Z.W."/>
            <person name="Zhao X."/>
            <person name="Zhong W.Y."/>
            <person name="Chen H."/>
            <person name="Yin W.L."/>
            <person name="Huang T."/>
            <person name="Niu S.C."/>
            <person name="Liu Z.J."/>
        </authorList>
    </citation>
    <scope>NUCLEOTIDE SEQUENCE [LARGE SCALE GENOMIC DNA]</scope>
    <source>
        <strain evidence="3">Lindl</strain>
    </source>
</reference>
<keyword evidence="2" id="KW-0687">Ribonucleoprotein</keyword>
<dbReference type="EMBL" id="JAGFBR010000006">
    <property type="protein sequence ID" value="KAH0466288.1"/>
    <property type="molecule type" value="Genomic_DNA"/>
</dbReference>
<sequence length="106" mass="12389">MDNPPLAHSQGLAATNMPKGHRLYSRMRDFFTRPVRKTGLTPLTMYLQTYMIRNYIDVKVNFAIRKACLTSSTMERLEGRKMLQKRDRISKHVGKKINIKQIYVCV</sequence>
<keyword evidence="4" id="KW-1185">Reference proteome</keyword>
<evidence type="ECO:0000256" key="1">
    <source>
        <dbReference type="ARBA" id="ARBA00022980"/>
    </source>
</evidence>
<dbReference type="InterPro" id="IPR036948">
    <property type="entry name" value="Ribosomal_eL21_sf"/>
</dbReference>
<protein>
    <submittedName>
        <fullName evidence="3">Uncharacterized protein</fullName>
    </submittedName>
</protein>
<dbReference type="InterPro" id="IPR001147">
    <property type="entry name" value="Ribosomal_eL21"/>
</dbReference>
<evidence type="ECO:0000313" key="4">
    <source>
        <dbReference type="Proteomes" id="UP000775213"/>
    </source>
</evidence>
<evidence type="ECO:0000313" key="3">
    <source>
        <dbReference type="EMBL" id="KAH0466288.1"/>
    </source>
</evidence>
<dbReference type="Pfam" id="PF01157">
    <property type="entry name" value="Ribosomal_L21e"/>
    <property type="match status" value="1"/>
</dbReference>